<protein>
    <submittedName>
        <fullName evidence="3">Plasmid recombination protein</fullName>
    </submittedName>
</protein>
<dbReference type="Pfam" id="PF01076">
    <property type="entry name" value="Mob_Pre"/>
    <property type="match status" value="1"/>
</dbReference>
<evidence type="ECO:0000313" key="3">
    <source>
        <dbReference type="EMBL" id="MBC5678665.1"/>
    </source>
</evidence>
<proteinExistence type="inferred from homology"/>
<name>A0ABR7FTZ1_9FIRM</name>
<keyword evidence="2" id="KW-0175">Coiled coil</keyword>
<feature type="coiled-coil region" evidence="2">
    <location>
        <begin position="318"/>
        <end position="345"/>
    </location>
</feature>
<keyword evidence="4" id="KW-1185">Reference proteome</keyword>
<accession>A0ABR7FTZ1</accession>
<gene>
    <name evidence="3" type="ORF">H8S22_14080</name>
</gene>
<evidence type="ECO:0000313" key="4">
    <source>
        <dbReference type="Proteomes" id="UP000635828"/>
    </source>
</evidence>
<dbReference type="Gene3D" id="3.30.930.30">
    <property type="match status" value="1"/>
</dbReference>
<sequence length="429" mass="50738">MGYLSFDCSCKIHASGRFTSTKTDMTGSGGIAGFFRHVSRNLDKQNGCEVNHTNENIDPNRTSQNEDYYKDSNGEWQRAESSKDMENAVKKRVQYAREHGARISSKGKNDTVIARSLILAISKDSLVEHENDWKKDMVEITEKLFGSENIVSWSCHMDEENPHLHVLFVPCHETETDGKKKCSINQTKFFKSPRQLASLHRQIRKELLKRNYQIELENKDIDEVLAGYYDKSGKFHQQGLTPTQLQKISDKKMKLRMEMIKMRFKEEDLEILEKNILEMKEREKARQEEFAKEREDFRLQQTSFDNDKAALQMREYTLGLREMEVQRLEEDAEKTKKEAEKVIEICNQIISEKKHAYVEFMKFLDKEGRRLNKPLQKNIKFWCDKFRDKYFDENSREGMQIRRERLKDRDSRITYNNSDIPKTDYSIPF</sequence>
<feature type="coiled-coil region" evidence="2">
    <location>
        <begin position="262"/>
        <end position="289"/>
    </location>
</feature>
<organism evidence="3 4">
    <name type="scientific">Anaerostipes hominis</name>
    <name type="common">ex Liu et al. 2021</name>
    <dbReference type="NCBI Taxonomy" id="2763018"/>
    <lineage>
        <taxon>Bacteria</taxon>
        <taxon>Bacillati</taxon>
        <taxon>Bacillota</taxon>
        <taxon>Clostridia</taxon>
        <taxon>Lachnospirales</taxon>
        <taxon>Lachnospiraceae</taxon>
        <taxon>Anaerostipes</taxon>
    </lineage>
</organism>
<dbReference type="InterPro" id="IPR001668">
    <property type="entry name" value="Mob_Pre"/>
</dbReference>
<comment type="caution">
    <text evidence="3">The sequence shown here is derived from an EMBL/GenBank/DDBJ whole genome shotgun (WGS) entry which is preliminary data.</text>
</comment>
<reference evidence="3 4" key="1">
    <citation type="submission" date="2020-08" db="EMBL/GenBank/DDBJ databases">
        <title>Genome public.</title>
        <authorList>
            <person name="Liu C."/>
            <person name="Sun Q."/>
        </authorList>
    </citation>
    <scope>NUCLEOTIDE SEQUENCE [LARGE SCALE GENOMIC DNA]</scope>
    <source>
        <strain evidence="3 4">NSJ-7</strain>
    </source>
</reference>
<evidence type="ECO:0000256" key="2">
    <source>
        <dbReference type="SAM" id="Coils"/>
    </source>
</evidence>
<dbReference type="RefSeq" id="WP_186992522.1">
    <property type="nucleotide sequence ID" value="NZ_JACOOS010000020.1"/>
</dbReference>
<comment type="similarity">
    <text evidence="1">Belongs to the plasmid mobilization pre family.</text>
</comment>
<dbReference type="EMBL" id="JACOOS010000020">
    <property type="protein sequence ID" value="MBC5678665.1"/>
    <property type="molecule type" value="Genomic_DNA"/>
</dbReference>
<evidence type="ECO:0000256" key="1">
    <source>
        <dbReference type="ARBA" id="ARBA00010657"/>
    </source>
</evidence>
<dbReference type="CDD" id="cd17242">
    <property type="entry name" value="MobM_relaxase"/>
    <property type="match status" value="1"/>
</dbReference>
<dbReference type="Proteomes" id="UP000635828">
    <property type="component" value="Unassembled WGS sequence"/>
</dbReference>